<sequence length="210" mass="22465">MQIRSDSFSNGSPIPAHFCAGQRSDGQVGFGPNRNPHLAWSGAPQGTRSFALLCLDPDAPTRPELAGKEGVQIPTDLPRTHFCHWAVAGIPVGVQEIAEGAFSDGVTPGGKPRAEGPGGSRQGLNDFTGWFAGDPDLAGDWWGYDGPFPPPNDLLVHRYFFRVFALDTDALELPDRFTGADLLRAMHGHVLAEAMVHGTYTLNPEAAPLP</sequence>
<dbReference type="Pfam" id="PF01161">
    <property type="entry name" value="PBP"/>
    <property type="match status" value="1"/>
</dbReference>
<evidence type="ECO:0000256" key="1">
    <source>
        <dbReference type="SAM" id="MobiDB-lite"/>
    </source>
</evidence>
<accession>A0A0A0M432</accession>
<dbReference type="InterPro" id="IPR005247">
    <property type="entry name" value="YbhB_YbcL/LppC-like"/>
</dbReference>
<reference evidence="2 3" key="1">
    <citation type="submission" date="2013-08" db="EMBL/GenBank/DDBJ databases">
        <title>Genomic analysis of Lysobacter defluvii.</title>
        <authorList>
            <person name="Wang Q."/>
            <person name="Wang G."/>
        </authorList>
    </citation>
    <scope>NUCLEOTIDE SEQUENCE [LARGE SCALE GENOMIC DNA]</scope>
    <source>
        <strain evidence="2 3">IMMIB APB-9</strain>
    </source>
</reference>
<dbReference type="NCBIfam" id="TIGR00481">
    <property type="entry name" value="YbhB/YbcL family Raf kinase inhibitor-like protein"/>
    <property type="match status" value="1"/>
</dbReference>
<dbReference type="AlphaFoldDB" id="A0A0A0M432"/>
<dbReference type="RefSeq" id="WP_027070470.1">
    <property type="nucleotide sequence ID" value="NZ_AUHT01000012.1"/>
</dbReference>
<dbReference type="Gene3D" id="3.90.280.10">
    <property type="entry name" value="PEBP-like"/>
    <property type="match status" value="1"/>
</dbReference>
<dbReference type="InterPro" id="IPR036610">
    <property type="entry name" value="PEBP-like_sf"/>
</dbReference>
<dbReference type="InterPro" id="IPR008914">
    <property type="entry name" value="PEBP"/>
</dbReference>
<dbReference type="Proteomes" id="UP000030003">
    <property type="component" value="Unassembled WGS sequence"/>
</dbReference>
<keyword evidence="3" id="KW-1185">Reference proteome</keyword>
<evidence type="ECO:0000313" key="3">
    <source>
        <dbReference type="Proteomes" id="UP000030003"/>
    </source>
</evidence>
<name>A0A0A0M432_9GAMM</name>
<dbReference type="EMBL" id="AVBH01000182">
    <property type="protein sequence ID" value="KGO97860.1"/>
    <property type="molecule type" value="Genomic_DNA"/>
</dbReference>
<dbReference type="PANTHER" id="PTHR30289">
    <property type="entry name" value="UNCHARACTERIZED PROTEIN YBCL-RELATED"/>
    <property type="match status" value="1"/>
</dbReference>
<evidence type="ECO:0000313" key="2">
    <source>
        <dbReference type="EMBL" id="KGO97860.1"/>
    </source>
</evidence>
<proteinExistence type="predicted"/>
<dbReference type="CDD" id="cd00865">
    <property type="entry name" value="PEBP_bact_arch"/>
    <property type="match status" value="1"/>
</dbReference>
<organism evidence="2 3">
    <name type="scientific">Lysobacter defluvii IMMIB APB-9 = DSM 18482</name>
    <dbReference type="NCBI Taxonomy" id="1385515"/>
    <lineage>
        <taxon>Bacteria</taxon>
        <taxon>Pseudomonadati</taxon>
        <taxon>Pseudomonadota</taxon>
        <taxon>Gammaproteobacteria</taxon>
        <taxon>Lysobacterales</taxon>
        <taxon>Lysobacteraceae</taxon>
        <taxon>Novilysobacter</taxon>
    </lineage>
</organism>
<dbReference type="OrthoDB" id="9797506at2"/>
<protein>
    <submittedName>
        <fullName evidence="2">Phosphatidylethanolamine-binding protein</fullName>
    </submittedName>
</protein>
<gene>
    <name evidence="2" type="ORF">N791_07020</name>
</gene>
<dbReference type="SUPFAM" id="SSF49777">
    <property type="entry name" value="PEBP-like"/>
    <property type="match status" value="1"/>
</dbReference>
<feature type="region of interest" description="Disordered" evidence="1">
    <location>
        <begin position="104"/>
        <end position="123"/>
    </location>
</feature>
<comment type="caution">
    <text evidence="2">The sequence shown here is derived from an EMBL/GenBank/DDBJ whole genome shotgun (WGS) entry which is preliminary data.</text>
</comment>
<dbReference type="PANTHER" id="PTHR30289:SF1">
    <property type="entry name" value="PEBP (PHOSPHATIDYLETHANOLAMINE-BINDING PROTEIN) FAMILY PROTEIN"/>
    <property type="match status" value="1"/>
</dbReference>
<dbReference type="STRING" id="1385515.GCA_000423325_02488"/>
<dbReference type="eggNOG" id="COG1881">
    <property type="taxonomic scope" value="Bacteria"/>
</dbReference>